<organism evidence="3 4">
    <name type="scientific">Riccia sorocarpa</name>
    <dbReference type="NCBI Taxonomy" id="122646"/>
    <lineage>
        <taxon>Eukaryota</taxon>
        <taxon>Viridiplantae</taxon>
        <taxon>Streptophyta</taxon>
        <taxon>Embryophyta</taxon>
        <taxon>Marchantiophyta</taxon>
        <taxon>Marchantiopsida</taxon>
        <taxon>Marchantiidae</taxon>
        <taxon>Marchantiales</taxon>
        <taxon>Ricciaceae</taxon>
        <taxon>Riccia</taxon>
    </lineage>
</organism>
<evidence type="ECO:0000313" key="3">
    <source>
        <dbReference type="EMBL" id="KAL3701760.1"/>
    </source>
</evidence>
<dbReference type="InterPro" id="IPR039607">
    <property type="entry name" value="VQ_8/17/18/20/21/25"/>
</dbReference>
<dbReference type="PANTHER" id="PTHR33143:SF6">
    <property type="entry name" value="OS08G0102900 PROTEIN"/>
    <property type="match status" value="1"/>
</dbReference>
<name>A0ABD3IDH7_9MARC</name>
<dbReference type="PANTHER" id="PTHR33143">
    <property type="entry name" value="F16F4.1 PROTEIN-RELATED"/>
    <property type="match status" value="1"/>
</dbReference>
<sequence>MNNYSCIIKKSSSTRQNKRPTPLKMVPKGEVRQYRPPVIIHTYSPKVIHVEASEFSTLVQQLTGKGMKRKPECSPRSREYTDPQDGEGEVSSDSHSSAADPETLQREPQNGFESGQGFASPPSPRIYSFETQNNTEAKVHEQASLFANAVLSLAGSQYTPLLTIGSNSEPHLYSPLPSPDLSNPSFIQDLPALSASSFYQAFDPQYNHFNPSSTTFGLYAAGAPFPSPGSSNAFKDMVLMMAQTGVETRGLIGNIPARRSISIPTASIARIGNDLAPVPLYLQRLSLEGAHACSTTSIMGVMVGAHVAAISLGGPDIRMKVSGLVSIGSWLDQRQEALQAPTDWHPLCHQYQKYLLWVQELGKSSVRTPPALCIIIPRFLSMLRLPLHQIPDFSGFWNLWVLGVACSHSVSYLES</sequence>
<feature type="region of interest" description="Disordered" evidence="1">
    <location>
        <begin position="62"/>
        <end position="128"/>
    </location>
</feature>
<feature type="domain" description="VQ" evidence="2">
    <location>
        <begin position="42"/>
        <end position="65"/>
    </location>
</feature>
<dbReference type="InterPro" id="IPR008889">
    <property type="entry name" value="VQ"/>
</dbReference>
<dbReference type="Pfam" id="PF05678">
    <property type="entry name" value="VQ"/>
    <property type="match status" value="1"/>
</dbReference>
<feature type="compositionally biased region" description="Polar residues" evidence="1">
    <location>
        <begin position="1"/>
        <end position="15"/>
    </location>
</feature>
<accession>A0ABD3IDH7</accession>
<gene>
    <name evidence="3" type="ORF">R1sor_019782</name>
</gene>
<evidence type="ECO:0000256" key="1">
    <source>
        <dbReference type="SAM" id="MobiDB-lite"/>
    </source>
</evidence>
<evidence type="ECO:0000259" key="2">
    <source>
        <dbReference type="Pfam" id="PF05678"/>
    </source>
</evidence>
<proteinExistence type="predicted"/>
<dbReference type="AlphaFoldDB" id="A0ABD3IDH7"/>
<reference evidence="3 4" key="1">
    <citation type="submission" date="2024-09" db="EMBL/GenBank/DDBJ databases">
        <title>Chromosome-scale assembly of Riccia sorocarpa.</title>
        <authorList>
            <person name="Paukszto L."/>
        </authorList>
    </citation>
    <scope>NUCLEOTIDE SEQUENCE [LARGE SCALE GENOMIC DNA]</scope>
    <source>
        <strain evidence="3">LP-2024</strain>
        <tissue evidence="3">Aerial parts of the thallus</tissue>
    </source>
</reference>
<feature type="region of interest" description="Disordered" evidence="1">
    <location>
        <begin position="1"/>
        <end position="29"/>
    </location>
</feature>
<feature type="compositionally biased region" description="Basic and acidic residues" evidence="1">
    <location>
        <begin position="69"/>
        <end position="81"/>
    </location>
</feature>
<evidence type="ECO:0000313" key="4">
    <source>
        <dbReference type="Proteomes" id="UP001633002"/>
    </source>
</evidence>
<comment type="caution">
    <text evidence="3">The sequence shown here is derived from an EMBL/GenBank/DDBJ whole genome shotgun (WGS) entry which is preliminary data.</text>
</comment>
<protein>
    <recommendedName>
        <fullName evidence="2">VQ domain-containing protein</fullName>
    </recommendedName>
</protein>
<keyword evidence="4" id="KW-1185">Reference proteome</keyword>
<dbReference type="Proteomes" id="UP001633002">
    <property type="component" value="Unassembled WGS sequence"/>
</dbReference>
<dbReference type="EMBL" id="JBJQOH010000001">
    <property type="protein sequence ID" value="KAL3701760.1"/>
    <property type="molecule type" value="Genomic_DNA"/>
</dbReference>